<evidence type="ECO:0000256" key="6">
    <source>
        <dbReference type="ARBA" id="ARBA00023136"/>
    </source>
</evidence>
<dbReference type="InterPro" id="IPR035906">
    <property type="entry name" value="MetI-like_sf"/>
</dbReference>
<keyword evidence="6 7" id="KW-0472">Membrane</keyword>
<evidence type="ECO:0000256" key="2">
    <source>
        <dbReference type="ARBA" id="ARBA00022448"/>
    </source>
</evidence>
<dbReference type="EMBL" id="RBZU01000006">
    <property type="protein sequence ID" value="RKP53704.1"/>
    <property type="molecule type" value="Genomic_DNA"/>
</dbReference>
<feature type="transmembrane region" description="Helical" evidence="7">
    <location>
        <begin position="78"/>
        <end position="104"/>
    </location>
</feature>
<evidence type="ECO:0000313" key="10">
    <source>
        <dbReference type="Proteomes" id="UP000270342"/>
    </source>
</evidence>
<dbReference type="Proteomes" id="UP000270342">
    <property type="component" value="Unassembled WGS sequence"/>
</dbReference>
<keyword evidence="2 7" id="KW-0813">Transport</keyword>
<feature type="transmembrane region" description="Helical" evidence="7">
    <location>
        <begin position="164"/>
        <end position="186"/>
    </location>
</feature>
<feature type="domain" description="ABC transmembrane type-1" evidence="8">
    <location>
        <begin position="79"/>
        <end position="291"/>
    </location>
</feature>
<dbReference type="InterPro" id="IPR000515">
    <property type="entry name" value="MetI-like"/>
</dbReference>
<proteinExistence type="inferred from homology"/>
<organism evidence="9 10">
    <name type="scientific">Pararobbsia silviterrae</name>
    <dbReference type="NCBI Taxonomy" id="1792498"/>
    <lineage>
        <taxon>Bacteria</taxon>
        <taxon>Pseudomonadati</taxon>
        <taxon>Pseudomonadota</taxon>
        <taxon>Betaproteobacteria</taxon>
        <taxon>Burkholderiales</taxon>
        <taxon>Burkholderiaceae</taxon>
        <taxon>Pararobbsia</taxon>
    </lineage>
</organism>
<comment type="similarity">
    <text evidence="7">Belongs to the binding-protein-dependent transport system permease family.</text>
</comment>
<dbReference type="GO" id="GO:0055085">
    <property type="term" value="P:transmembrane transport"/>
    <property type="evidence" value="ECO:0007669"/>
    <property type="project" value="InterPro"/>
</dbReference>
<gene>
    <name evidence="9" type="ORF">D7S86_15695</name>
</gene>
<comment type="subcellular location">
    <subcellularLocation>
        <location evidence="1 7">Cell membrane</location>
        <topology evidence="1 7">Multi-pass membrane protein</topology>
    </subcellularLocation>
</comment>
<dbReference type="AlphaFoldDB" id="A0A494XV43"/>
<dbReference type="PANTHER" id="PTHR30193:SF37">
    <property type="entry name" value="INNER MEMBRANE ABC TRANSPORTER PERMEASE PROTEIN YCJO"/>
    <property type="match status" value="1"/>
</dbReference>
<dbReference type="CDD" id="cd06261">
    <property type="entry name" value="TM_PBP2"/>
    <property type="match status" value="1"/>
</dbReference>
<feature type="transmembrane region" description="Helical" evidence="7">
    <location>
        <begin position="221"/>
        <end position="243"/>
    </location>
</feature>
<keyword evidence="10" id="KW-1185">Reference proteome</keyword>
<evidence type="ECO:0000256" key="4">
    <source>
        <dbReference type="ARBA" id="ARBA00022692"/>
    </source>
</evidence>
<dbReference type="GO" id="GO:0005886">
    <property type="term" value="C:plasma membrane"/>
    <property type="evidence" value="ECO:0007669"/>
    <property type="project" value="UniProtKB-SubCell"/>
</dbReference>
<dbReference type="Gene3D" id="1.10.3720.10">
    <property type="entry name" value="MetI-like"/>
    <property type="match status" value="1"/>
</dbReference>
<comment type="caution">
    <text evidence="9">The sequence shown here is derived from an EMBL/GenBank/DDBJ whole genome shotgun (WGS) entry which is preliminary data.</text>
</comment>
<name>A0A494XV43_9BURK</name>
<dbReference type="PANTHER" id="PTHR30193">
    <property type="entry name" value="ABC TRANSPORTER PERMEASE PROTEIN"/>
    <property type="match status" value="1"/>
</dbReference>
<sequence>MAPPAPARARPTWRSRLSNNETAVGLLMLGPVFAALVFLRLWPAIAAITHSLSADDAGGGFSLAVYRSLFSDPTFQNALYRTALFSVIVNPFQILLALAIAVLLNRRIALGGLWRTFVLLPVVIPQSVSALIWGVALRPDGPINALLAAIGLPQQGFLTSTTQALPSIIVVVSWVGVGYWTTFLLAGLKDISPSLYEAASLDGASAWQKFRYVTLPMLRRPLLFVLVADTVSNFLVFAPVQILTNGGPQDTTNLIMADIFSRTFVYSDDKGGAAATVILVAVVMLVVTIQFRLMKERGE</sequence>
<evidence type="ECO:0000256" key="3">
    <source>
        <dbReference type="ARBA" id="ARBA00022475"/>
    </source>
</evidence>
<dbReference type="PROSITE" id="PS50928">
    <property type="entry name" value="ABC_TM1"/>
    <property type="match status" value="1"/>
</dbReference>
<accession>A0A494XV43</accession>
<evidence type="ECO:0000259" key="8">
    <source>
        <dbReference type="PROSITE" id="PS50928"/>
    </source>
</evidence>
<evidence type="ECO:0000256" key="5">
    <source>
        <dbReference type="ARBA" id="ARBA00022989"/>
    </source>
</evidence>
<keyword evidence="5 7" id="KW-1133">Transmembrane helix</keyword>
<feature type="transmembrane region" description="Helical" evidence="7">
    <location>
        <begin position="23"/>
        <end position="42"/>
    </location>
</feature>
<evidence type="ECO:0000256" key="1">
    <source>
        <dbReference type="ARBA" id="ARBA00004651"/>
    </source>
</evidence>
<keyword evidence="4 7" id="KW-0812">Transmembrane</keyword>
<evidence type="ECO:0000256" key="7">
    <source>
        <dbReference type="RuleBase" id="RU363032"/>
    </source>
</evidence>
<dbReference type="SUPFAM" id="SSF161098">
    <property type="entry name" value="MetI-like"/>
    <property type="match status" value="1"/>
</dbReference>
<feature type="transmembrane region" description="Helical" evidence="7">
    <location>
        <begin position="116"/>
        <end position="136"/>
    </location>
</feature>
<feature type="transmembrane region" description="Helical" evidence="7">
    <location>
        <begin position="272"/>
        <end position="293"/>
    </location>
</feature>
<protein>
    <submittedName>
        <fullName evidence="9">Sugar ABC transporter permease</fullName>
    </submittedName>
</protein>
<dbReference type="Pfam" id="PF00528">
    <property type="entry name" value="BPD_transp_1"/>
    <property type="match status" value="1"/>
</dbReference>
<dbReference type="InterPro" id="IPR051393">
    <property type="entry name" value="ABC_transporter_permease"/>
</dbReference>
<evidence type="ECO:0000313" key="9">
    <source>
        <dbReference type="EMBL" id="RKP53704.1"/>
    </source>
</evidence>
<keyword evidence="3" id="KW-1003">Cell membrane</keyword>
<reference evidence="9 10" key="1">
    <citation type="submission" date="2018-10" db="EMBL/GenBank/DDBJ databases">
        <title>Robbsia sp. DHC34, isolated from soil.</title>
        <authorList>
            <person name="Gao Z.-H."/>
            <person name="Qiu L.-H."/>
        </authorList>
    </citation>
    <scope>NUCLEOTIDE SEQUENCE [LARGE SCALE GENOMIC DNA]</scope>
    <source>
        <strain evidence="9 10">DHC34</strain>
    </source>
</reference>